<dbReference type="GeneID" id="68096566"/>
<feature type="compositionally biased region" description="Basic residues" evidence="6">
    <location>
        <begin position="131"/>
        <end position="149"/>
    </location>
</feature>
<organism evidence="8 9">
    <name type="scientific">Naegleria lovaniensis</name>
    <name type="common">Amoeba</name>
    <dbReference type="NCBI Taxonomy" id="51637"/>
    <lineage>
        <taxon>Eukaryota</taxon>
        <taxon>Discoba</taxon>
        <taxon>Heterolobosea</taxon>
        <taxon>Tetramitia</taxon>
        <taxon>Eutetramitia</taxon>
        <taxon>Vahlkampfiidae</taxon>
        <taxon>Naegleria</taxon>
    </lineage>
</organism>
<dbReference type="GO" id="GO:0004674">
    <property type="term" value="F:protein serine/threonine kinase activity"/>
    <property type="evidence" value="ECO:0007669"/>
    <property type="project" value="UniProtKB-EC"/>
</dbReference>
<dbReference type="Gene3D" id="1.10.510.10">
    <property type="entry name" value="Transferase(Phosphotransferase) domain 1"/>
    <property type="match status" value="1"/>
</dbReference>
<gene>
    <name evidence="8" type="ORF">C9374_004111</name>
</gene>
<dbReference type="PANTHER" id="PTHR43671">
    <property type="entry name" value="SERINE/THREONINE-PROTEIN KINASE NEK"/>
    <property type="match status" value="1"/>
</dbReference>
<dbReference type="EC" id="2.7.11.1" evidence="1"/>
<dbReference type="SUPFAM" id="SSF56112">
    <property type="entry name" value="Protein kinase-like (PK-like)"/>
    <property type="match status" value="1"/>
</dbReference>
<dbReference type="AlphaFoldDB" id="A0AA88GN57"/>
<dbReference type="InterPro" id="IPR000719">
    <property type="entry name" value="Prot_kinase_dom"/>
</dbReference>
<feature type="compositionally biased region" description="Low complexity" evidence="6">
    <location>
        <begin position="153"/>
        <end position="188"/>
    </location>
</feature>
<accession>A0AA88GN57</accession>
<evidence type="ECO:0000256" key="2">
    <source>
        <dbReference type="ARBA" id="ARBA00022679"/>
    </source>
</evidence>
<feature type="domain" description="Protein kinase" evidence="7">
    <location>
        <begin position="430"/>
        <end position="738"/>
    </location>
</feature>
<dbReference type="SMART" id="SM00220">
    <property type="entry name" value="S_TKc"/>
    <property type="match status" value="1"/>
</dbReference>
<evidence type="ECO:0000256" key="4">
    <source>
        <dbReference type="ARBA" id="ARBA00022777"/>
    </source>
</evidence>
<dbReference type="EMBL" id="PYSW02000020">
    <property type="protein sequence ID" value="KAG2383440.1"/>
    <property type="molecule type" value="Genomic_DNA"/>
</dbReference>
<evidence type="ECO:0000259" key="7">
    <source>
        <dbReference type="PROSITE" id="PS50011"/>
    </source>
</evidence>
<dbReference type="InterPro" id="IPR011009">
    <property type="entry name" value="Kinase-like_dom_sf"/>
</dbReference>
<dbReference type="PROSITE" id="PS00108">
    <property type="entry name" value="PROTEIN_KINASE_ST"/>
    <property type="match status" value="1"/>
</dbReference>
<dbReference type="InterPro" id="IPR050660">
    <property type="entry name" value="NEK_Ser/Thr_kinase"/>
</dbReference>
<dbReference type="RefSeq" id="XP_044549119.1">
    <property type="nucleotide sequence ID" value="XM_044693715.1"/>
</dbReference>
<dbReference type="PANTHER" id="PTHR43671:SF13">
    <property type="entry name" value="SERINE_THREONINE-PROTEIN KINASE NEK2"/>
    <property type="match status" value="1"/>
</dbReference>
<feature type="region of interest" description="Disordered" evidence="6">
    <location>
        <begin position="114"/>
        <end position="188"/>
    </location>
</feature>
<reference evidence="8 9" key="1">
    <citation type="journal article" date="2018" name="BMC Genomics">
        <title>The genome of Naegleria lovaniensis, the basis for a comparative approach to unravel pathogenicity factors of the human pathogenic amoeba N. fowleri.</title>
        <authorList>
            <person name="Liechti N."/>
            <person name="Schurch N."/>
            <person name="Bruggmann R."/>
            <person name="Wittwer M."/>
        </authorList>
    </citation>
    <scope>NUCLEOTIDE SEQUENCE [LARGE SCALE GENOMIC DNA]</scope>
    <source>
        <strain evidence="8 9">ATCC 30569</strain>
    </source>
</reference>
<evidence type="ECO:0000256" key="5">
    <source>
        <dbReference type="ARBA" id="ARBA00022840"/>
    </source>
</evidence>
<dbReference type="CDD" id="cd00180">
    <property type="entry name" value="PKc"/>
    <property type="match status" value="1"/>
</dbReference>
<keyword evidence="4" id="KW-0418">Kinase</keyword>
<evidence type="ECO:0000313" key="8">
    <source>
        <dbReference type="EMBL" id="KAG2383440.1"/>
    </source>
</evidence>
<sequence>MNQQQPHPCNPNEQKQVVHSHPLGNNNNIIPVDDYFHHPPHSHAHVPLVSVPTYCSHQTIPTTTMVHSTSSIQEQQQPLPQQQQPLFIGNVSYPIISNNNIPSFNCSSCPTSGIPSSSPLMNHEDSSHYYGHQHLKKRKLSTNHHHHDHSVKSPSLSPSPEPTSLASTLPNNNPSTSSNLYHNSNNNNNLYGHIPTSLANGSIHQISSKVTTPSSSGLDVPRNTNIGSSTTSPSYEVESIPTRLFMGEQVRVRICEIPTILHQFQSMCQSGDHIHHAVSLENLTICFQKEGLFNIQIPCQLEGADCIVFRVPGRETFLPFMQQEGSIINSQRRSPIHSSALHHCAVTISARNSIPNGGDCLMILMHQACCSIVCMESCDMINLVGGCFGQNPKRLRDLLIQLKERYAEDFGAMLHAEDEHPLTEPFRSFLKIVAEIGKGSNGFVYVVKSKALNMSHLEIPFWISRKLALKQCFFTNPVKVQEYVAMHRSIMEISKNPESHIVDIYDVQTVQVEESNTHVVEMVMQKMDYDLYSYTRRYLKGSLSLNTLKTLFSIIKQTVSGILSIHMAGYCHLDIKEANIMLNRDKLVKLIDFDFSTTSNAVLSGRRGTILYLSPEMANIKEVTKPIDKCDVWSLGVVILNIMRKVQQFKKYDIVKIASKDMLVDDDHTVFIVGNAKQQSSVDSLIEKVCLLDSSSFSNDSEVTRYMHVISQLLTNMLKLDYNERYSVNELWNYMEKMSKEL</sequence>
<dbReference type="PROSITE" id="PS50011">
    <property type="entry name" value="PROTEIN_KINASE_DOM"/>
    <property type="match status" value="1"/>
</dbReference>
<name>A0AA88GN57_NAELO</name>
<dbReference type="InterPro" id="IPR008271">
    <property type="entry name" value="Ser/Thr_kinase_AS"/>
</dbReference>
<keyword evidence="5" id="KW-0067">ATP-binding</keyword>
<evidence type="ECO:0000256" key="1">
    <source>
        <dbReference type="ARBA" id="ARBA00012513"/>
    </source>
</evidence>
<dbReference type="GO" id="GO:0005524">
    <property type="term" value="F:ATP binding"/>
    <property type="evidence" value="ECO:0007669"/>
    <property type="project" value="UniProtKB-KW"/>
</dbReference>
<comment type="caution">
    <text evidence="8">The sequence shown here is derived from an EMBL/GenBank/DDBJ whole genome shotgun (WGS) entry which is preliminary data.</text>
</comment>
<evidence type="ECO:0000313" key="9">
    <source>
        <dbReference type="Proteomes" id="UP000816034"/>
    </source>
</evidence>
<keyword evidence="9" id="KW-1185">Reference proteome</keyword>
<feature type="region of interest" description="Disordered" evidence="6">
    <location>
        <begin position="208"/>
        <end position="234"/>
    </location>
</feature>
<feature type="region of interest" description="Disordered" evidence="6">
    <location>
        <begin position="1"/>
        <end position="21"/>
    </location>
</feature>
<keyword evidence="3" id="KW-0547">Nucleotide-binding</keyword>
<dbReference type="Pfam" id="PF00069">
    <property type="entry name" value="Pkinase"/>
    <property type="match status" value="1"/>
</dbReference>
<proteinExistence type="predicted"/>
<evidence type="ECO:0000256" key="3">
    <source>
        <dbReference type="ARBA" id="ARBA00022741"/>
    </source>
</evidence>
<evidence type="ECO:0000256" key="6">
    <source>
        <dbReference type="SAM" id="MobiDB-lite"/>
    </source>
</evidence>
<dbReference type="Proteomes" id="UP000816034">
    <property type="component" value="Unassembled WGS sequence"/>
</dbReference>
<keyword evidence="2" id="KW-0808">Transferase</keyword>
<protein>
    <recommendedName>
        <fullName evidence="1">non-specific serine/threonine protein kinase</fullName>
        <ecNumber evidence="1">2.7.11.1</ecNumber>
    </recommendedName>
</protein>